<organism evidence="1 2">
    <name type="scientific">Microthyrium microscopicum</name>
    <dbReference type="NCBI Taxonomy" id="703497"/>
    <lineage>
        <taxon>Eukaryota</taxon>
        <taxon>Fungi</taxon>
        <taxon>Dikarya</taxon>
        <taxon>Ascomycota</taxon>
        <taxon>Pezizomycotina</taxon>
        <taxon>Dothideomycetes</taxon>
        <taxon>Dothideomycetes incertae sedis</taxon>
        <taxon>Microthyriales</taxon>
        <taxon>Microthyriaceae</taxon>
        <taxon>Microthyrium</taxon>
    </lineage>
</organism>
<name>A0A6A6UAF1_9PEZI</name>
<dbReference type="EMBL" id="MU004237">
    <property type="protein sequence ID" value="KAF2668108.1"/>
    <property type="molecule type" value="Genomic_DNA"/>
</dbReference>
<dbReference type="AlphaFoldDB" id="A0A6A6UAF1"/>
<dbReference type="Pfam" id="PF07712">
    <property type="entry name" value="SURNod19"/>
    <property type="match status" value="1"/>
</dbReference>
<gene>
    <name evidence="1" type="ORF">BT63DRAFT_415609</name>
</gene>
<evidence type="ECO:0000313" key="2">
    <source>
        <dbReference type="Proteomes" id="UP000799302"/>
    </source>
</evidence>
<protein>
    <submittedName>
        <fullName evidence="1">Uncharacterized protein</fullName>
    </submittedName>
</protein>
<dbReference type="InterPro" id="IPR011692">
    <property type="entry name" value="Stress_up-reg_Nod19"/>
</dbReference>
<dbReference type="OrthoDB" id="3935449at2759"/>
<keyword evidence="2" id="KW-1185">Reference proteome</keyword>
<dbReference type="Proteomes" id="UP000799302">
    <property type="component" value="Unassembled WGS sequence"/>
</dbReference>
<proteinExistence type="predicted"/>
<evidence type="ECO:0000313" key="1">
    <source>
        <dbReference type="EMBL" id="KAF2668108.1"/>
    </source>
</evidence>
<reference evidence="1" key="1">
    <citation type="journal article" date="2020" name="Stud. Mycol.">
        <title>101 Dothideomycetes genomes: a test case for predicting lifestyles and emergence of pathogens.</title>
        <authorList>
            <person name="Haridas S."/>
            <person name="Albert R."/>
            <person name="Binder M."/>
            <person name="Bloem J."/>
            <person name="Labutti K."/>
            <person name="Salamov A."/>
            <person name="Andreopoulos B."/>
            <person name="Baker S."/>
            <person name="Barry K."/>
            <person name="Bills G."/>
            <person name="Bluhm B."/>
            <person name="Cannon C."/>
            <person name="Castanera R."/>
            <person name="Culley D."/>
            <person name="Daum C."/>
            <person name="Ezra D."/>
            <person name="Gonzalez J."/>
            <person name="Henrissat B."/>
            <person name="Kuo A."/>
            <person name="Liang C."/>
            <person name="Lipzen A."/>
            <person name="Lutzoni F."/>
            <person name="Magnuson J."/>
            <person name="Mondo S."/>
            <person name="Nolan M."/>
            <person name="Ohm R."/>
            <person name="Pangilinan J."/>
            <person name="Park H.-J."/>
            <person name="Ramirez L."/>
            <person name="Alfaro M."/>
            <person name="Sun H."/>
            <person name="Tritt A."/>
            <person name="Yoshinaga Y."/>
            <person name="Zwiers L.-H."/>
            <person name="Turgeon B."/>
            <person name="Goodwin S."/>
            <person name="Spatafora J."/>
            <person name="Crous P."/>
            <person name="Grigoriev I."/>
        </authorList>
    </citation>
    <scope>NUCLEOTIDE SEQUENCE</scope>
    <source>
        <strain evidence="1">CBS 115976</strain>
    </source>
</reference>
<accession>A0A6A6UAF1</accession>
<sequence length="340" mass="36922">MLGKLESQKAMKIETGLPPTVSRKGHTVKRLRLTYGPYPIKGANSKEKIGNGRSMDPAGTAFNYESADIPRDATIITSNSTWILKDGKLADINSGLYNHHLLVLDTSKSAPTIAKCANGRGVQPPGMSMFSGSSEDQGGAFYSTPSGEFNSGYYIGKNDRIIMLGDVVNYKNETQEVYHLSDIQYIEGKASDCMEAVTQLWDVKTCTGGMKANPPPKDVKQYSVSGSEMTIVQDGVFLAFRGHLHDGGVALSAKINGKEICSSFAKYGGAASDPNNPGEGTINEMTYCYPKEPMKVKKGDNMTLEASYDLEKHPLRKQHNGNMAETMALMSIFFAGPEMK</sequence>